<dbReference type="EMBL" id="MCGO01000034">
    <property type="protein sequence ID" value="ORY40704.1"/>
    <property type="molecule type" value="Genomic_DNA"/>
</dbReference>
<name>A0A1Y2C1C8_9FUNG</name>
<protein>
    <submittedName>
        <fullName evidence="1">Uncharacterized protein</fullName>
    </submittedName>
</protein>
<evidence type="ECO:0000313" key="2">
    <source>
        <dbReference type="Proteomes" id="UP000193642"/>
    </source>
</evidence>
<accession>A0A1Y2C1C8</accession>
<organism evidence="1 2">
    <name type="scientific">Rhizoclosmatium globosum</name>
    <dbReference type="NCBI Taxonomy" id="329046"/>
    <lineage>
        <taxon>Eukaryota</taxon>
        <taxon>Fungi</taxon>
        <taxon>Fungi incertae sedis</taxon>
        <taxon>Chytridiomycota</taxon>
        <taxon>Chytridiomycota incertae sedis</taxon>
        <taxon>Chytridiomycetes</taxon>
        <taxon>Chytridiales</taxon>
        <taxon>Chytriomycetaceae</taxon>
        <taxon>Rhizoclosmatium</taxon>
    </lineage>
</organism>
<sequence length="100" mass="10948">MQRYLNIRLPGSVITEVNITGITRLGGVQDAIKLKLGDAINSAAAFIGIFDVNNNRISTWTEFDSLPNDYFEEGGCCLTVHCAQNQPKFTPVVTSQRSAD</sequence>
<dbReference type="AlphaFoldDB" id="A0A1Y2C1C8"/>
<gene>
    <name evidence="1" type="ORF">BCR33DRAFT_357008</name>
</gene>
<dbReference type="OrthoDB" id="2098683at2759"/>
<comment type="caution">
    <text evidence="1">The sequence shown here is derived from an EMBL/GenBank/DDBJ whole genome shotgun (WGS) entry which is preliminary data.</text>
</comment>
<dbReference type="STRING" id="329046.A0A1Y2C1C8"/>
<reference evidence="1 2" key="1">
    <citation type="submission" date="2016-07" db="EMBL/GenBank/DDBJ databases">
        <title>Pervasive Adenine N6-methylation of Active Genes in Fungi.</title>
        <authorList>
            <consortium name="DOE Joint Genome Institute"/>
            <person name="Mondo S.J."/>
            <person name="Dannebaum R.O."/>
            <person name="Kuo R.C."/>
            <person name="Labutti K."/>
            <person name="Haridas S."/>
            <person name="Kuo A."/>
            <person name="Salamov A."/>
            <person name="Ahrendt S.R."/>
            <person name="Lipzen A."/>
            <person name="Sullivan W."/>
            <person name="Andreopoulos W.B."/>
            <person name="Clum A."/>
            <person name="Lindquist E."/>
            <person name="Daum C."/>
            <person name="Ramamoorthy G.K."/>
            <person name="Gryganskyi A."/>
            <person name="Culley D."/>
            <person name="Magnuson J.K."/>
            <person name="James T.Y."/>
            <person name="O'Malley M.A."/>
            <person name="Stajich J.E."/>
            <person name="Spatafora J.W."/>
            <person name="Visel A."/>
            <person name="Grigoriev I.V."/>
        </authorList>
    </citation>
    <scope>NUCLEOTIDE SEQUENCE [LARGE SCALE GENOMIC DNA]</scope>
    <source>
        <strain evidence="1 2">JEL800</strain>
    </source>
</reference>
<evidence type="ECO:0000313" key="1">
    <source>
        <dbReference type="EMBL" id="ORY40704.1"/>
    </source>
</evidence>
<keyword evidence="2" id="KW-1185">Reference proteome</keyword>
<dbReference type="Proteomes" id="UP000193642">
    <property type="component" value="Unassembled WGS sequence"/>
</dbReference>
<proteinExistence type="predicted"/>